<dbReference type="PhylomeDB" id="A0A022RTL9"/>
<dbReference type="STRING" id="4155.A0A022RTL9"/>
<dbReference type="EMBL" id="KI630264">
    <property type="protein sequence ID" value="EYU43404.1"/>
    <property type="molecule type" value="Genomic_DNA"/>
</dbReference>
<keyword evidence="2" id="KW-1185">Reference proteome</keyword>
<accession>A0A022RTL9</accession>
<organism evidence="1 2">
    <name type="scientific">Erythranthe guttata</name>
    <name type="common">Yellow monkey flower</name>
    <name type="synonym">Mimulus guttatus</name>
    <dbReference type="NCBI Taxonomy" id="4155"/>
    <lineage>
        <taxon>Eukaryota</taxon>
        <taxon>Viridiplantae</taxon>
        <taxon>Streptophyta</taxon>
        <taxon>Embryophyta</taxon>
        <taxon>Tracheophyta</taxon>
        <taxon>Spermatophyta</taxon>
        <taxon>Magnoliopsida</taxon>
        <taxon>eudicotyledons</taxon>
        <taxon>Gunneridae</taxon>
        <taxon>Pentapetalae</taxon>
        <taxon>asterids</taxon>
        <taxon>lamiids</taxon>
        <taxon>Lamiales</taxon>
        <taxon>Phrymaceae</taxon>
        <taxon>Erythranthe</taxon>
    </lineage>
</organism>
<name>A0A022RTL9_ERYGU</name>
<reference evidence="1 2" key="1">
    <citation type="journal article" date="2013" name="Proc. Natl. Acad. Sci. U.S.A.">
        <title>Fine-scale variation in meiotic recombination in Mimulus inferred from population shotgun sequencing.</title>
        <authorList>
            <person name="Hellsten U."/>
            <person name="Wright K.M."/>
            <person name="Jenkins J."/>
            <person name="Shu S."/>
            <person name="Yuan Y."/>
            <person name="Wessler S.R."/>
            <person name="Schmutz J."/>
            <person name="Willis J.H."/>
            <person name="Rokhsar D.S."/>
        </authorList>
    </citation>
    <scope>NUCLEOTIDE SEQUENCE [LARGE SCALE GENOMIC DNA]</scope>
    <source>
        <strain evidence="2">cv. DUN x IM62</strain>
    </source>
</reference>
<evidence type="ECO:0000313" key="1">
    <source>
        <dbReference type="EMBL" id="EYU43404.1"/>
    </source>
</evidence>
<dbReference type="eggNOG" id="ENOG502SWEN">
    <property type="taxonomic scope" value="Eukaryota"/>
</dbReference>
<proteinExistence type="predicted"/>
<dbReference type="Proteomes" id="UP000030748">
    <property type="component" value="Unassembled WGS sequence"/>
</dbReference>
<gene>
    <name evidence="1" type="ORF">MIMGU_mgv1a016915mg</name>
</gene>
<dbReference type="AlphaFoldDB" id="A0A022RTL9"/>
<evidence type="ECO:0000313" key="2">
    <source>
        <dbReference type="Proteomes" id="UP000030748"/>
    </source>
</evidence>
<sequence length="101" mass="11369">MQFRSGLWQPRFSSPCFLSWPFLRSPQDTSPALSPASVRRRDDVEAGRFDAKLHYPSPKISANAREVSVVMPGDNVPTFIAHPAPVPCPPERMTWHSHQSN</sequence>
<dbReference type="PANTHER" id="PTHR33728:SF13">
    <property type="entry name" value="CTTNBP 2 AMINO-TERMINAL-LIKE PROTEIN"/>
    <property type="match status" value="1"/>
</dbReference>
<protein>
    <submittedName>
        <fullName evidence="1">Uncharacterized protein</fullName>
    </submittedName>
</protein>
<dbReference type="PANTHER" id="PTHR33728">
    <property type="entry name" value="CTTNBP 2 AMINO-TERMINAL-LIKE PROTEIN"/>
    <property type="match status" value="1"/>
</dbReference>